<keyword evidence="2" id="KW-1185">Reference proteome</keyword>
<organism evidence="1 2">
    <name type="scientific">Aspergillus avenaceus</name>
    <dbReference type="NCBI Taxonomy" id="36643"/>
    <lineage>
        <taxon>Eukaryota</taxon>
        <taxon>Fungi</taxon>
        <taxon>Dikarya</taxon>
        <taxon>Ascomycota</taxon>
        <taxon>Pezizomycotina</taxon>
        <taxon>Eurotiomycetes</taxon>
        <taxon>Eurotiomycetidae</taxon>
        <taxon>Eurotiales</taxon>
        <taxon>Aspergillaceae</taxon>
        <taxon>Aspergillus</taxon>
        <taxon>Aspergillus subgen. Circumdati</taxon>
    </lineage>
</organism>
<name>A0A5N6TGU2_ASPAV</name>
<dbReference type="AlphaFoldDB" id="A0A5N6TGU2"/>
<evidence type="ECO:0000313" key="1">
    <source>
        <dbReference type="EMBL" id="KAE8145598.1"/>
    </source>
</evidence>
<accession>A0A5N6TGU2</accession>
<proteinExistence type="predicted"/>
<protein>
    <submittedName>
        <fullName evidence="1">Uncharacterized protein</fullName>
    </submittedName>
</protein>
<gene>
    <name evidence="1" type="ORF">BDV25DRAFT_144509</name>
</gene>
<sequence length="75" mass="8858">MPTARLRKAFRYPDDSGGEFDHEELDEEEQEFIIQRLQVQNDRRNAEYSVTDFPFIMLISWPVADERLISTSHVA</sequence>
<dbReference type="EMBL" id="ML742330">
    <property type="protein sequence ID" value="KAE8145598.1"/>
    <property type="molecule type" value="Genomic_DNA"/>
</dbReference>
<evidence type="ECO:0000313" key="2">
    <source>
        <dbReference type="Proteomes" id="UP000325780"/>
    </source>
</evidence>
<dbReference type="OrthoDB" id="3358048at2759"/>
<reference evidence="1 2" key="1">
    <citation type="submission" date="2019-04" db="EMBL/GenBank/DDBJ databases">
        <title>Friends and foes A comparative genomics study of 23 Aspergillus species from section Flavi.</title>
        <authorList>
            <consortium name="DOE Joint Genome Institute"/>
            <person name="Kjaerbolling I."/>
            <person name="Vesth T."/>
            <person name="Frisvad J.C."/>
            <person name="Nybo J.L."/>
            <person name="Theobald S."/>
            <person name="Kildgaard S."/>
            <person name="Isbrandt T."/>
            <person name="Kuo A."/>
            <person name="Sato A."/>
            <person name="Lyhne E.K."/>
            <person name="Kogle M.E."/>
            <person name="Wiebenga A."/>
            <person name="Kun R.S."/>
            <person name="Lubbers R.J."/>
            <person name="Makela M.R."/>
            <person name="Barry K."/>
            <person name="Chovatia M."/>
            <person name="Clum A."/>
            <person name="Daum C."/>
            <person name="Haridas S."/>
            <person name="He G."/>
            <person name="LaButti K."/>
            <person name="Lipzen A."/>
            <person name="Mondo S."/>
            <person name="Riley R."/>
            <person name="Salamov A."/>
            <person name="Simmons B.A."/>
            <person name="Magnuson J.K."/>
            <person name="Henrissat B."/>
            <person name="Mortensen U.H."/>
            <person name="Larsen T.O."/>
            <person name="Devries R.P."/>
            <person name="Grigoriev I.V."/>
            <person name="Machida M."/>
            <person name="Baker S.E."/>
            <person name="Andersen M.R."/>
        </authorList>
    </citation>
    <scope>NUCLEOTIDE SEQUENCE [LARGE SCALE GENOMIC DNA]</scope>
    <source>
        <strain evidence="1 2">IBT 18842</strain>
    </source>
</reference>
<dbReference type="Proteomes" id="UP000325780">
    <property type="component" value="Unassembled WGS sequence"/>
</dbReference>